<reference evidence="2" key="1">
    <citation type="journal article" date="2019" name="Int. J. Syst. Evol. Microbiol.">
        <title>The Global Catalogue of Microorganisms (GCM) 10K type strain sequencing project: providing services to taxonomists for standard genome sequencing and annotation.</title>
        <authorList>
            <consortium name="The Broad Institute Genomics Platform"/>
            <consortium name="The Broad Institute Genome Sequencing Center for Infectious Disease"/>
            <person name="Wu L."/>
            <person name="Ma J."/>
        </authorList>
    </citation>
    <scope>NUCLEOTIDE SEQUENCE [LARGE SCALE GENOMIC DNA]</scope>
    <source>
        <strain evidence="2">CGMCC 4.7248</strain>
    </source>
</reference>
<gene>
    <name evidence="1" type="ORF">ACFPZJ_37650</name>
</gene>
<dbReference type="Proteomes" id="UP001596154">
    <property type="component" value="Unassembled WGS sequence"/>
</dbReference>
<comment type="caution">
    <text evidence="1">The sequence shown here is derived from an EMBL/GenBank/DDBJ whole genome shotgun (WGS) entry which is preliminary data.</text>
</comment>
<evidence type="ECO:0000313" key="1">
    <source>
        <dbReference type="EMBL" id="MFC5639361.1"/>
    </source>
</evidence>
<keyword evidence="2" id="KW-1185">Reference proteome</keyword>
<organism evidence="1 2">
    <name type="scientific">Streptomyces bullii</name>
    <dbReference type="NCBI Taxonomy" id="349910"/>
    <lineage>
        <taxon>Bacteria</taxon>
        <taxon>Bacillati</taxon>
        <taxon>Actinomycetota</taxon>
        <taxon>Actinomycetes</taxon>
        <taxon>Kitasatosporales</taxon>
        <taxon>Streptomycetaceae</taxon>
        <taxon>Streptomyces</taxon>
    </lineage>
</organism>
<name>A0ABW0V5H7_9ACTN</name>
<dbReference type="RefSeq" id="WP_381031293.1">
    <property type="nucleotide sequence ID" value="NZ_JBHSNY010000020.1"/>
</dbReference>
<protein>
    <submittedName>
        <fullName evidence="1">Uncharacterized protein</fullName>
    </submittedName>
</protein>
<evidence type="ECO:0000313" key="2">
    <source>
        <dbReference type="Proteomes" id="UP001596154"/>
    </source>
</evidence>
<accession>A0ABW0V5H7</accession>
<sequence length="160" mass="17368">MGNSTSPPTPKQIFTDLSVELTGFDRAELAGTGMIDTYYDTLLRMIGEREAGQLLRYANDALTADQQTRNGAALKKDVIDSPRFGPVVVSLIKLWYLGHWYPLSGAYRDLHGSTADDVEHVISSQGYREGLVWVAAGAHPMGGKPPGHGSWAEPPSLQTP</sequence>
<proteinExistence type="predicted"/>
<dbReference type="EMBL" id="JBHSNY010000020">
    <property type="protein sequence ID" value="MFC5639361.1"/>
    <property type="molecule type" value="Genomic_DNA"/>
</dbReference>